<evidence type="ECO:0000256" key="1">
    <source>
        <dbReference type="SAM" id="MobiDB-lite"/>
    </source>
</evidence>
<name>H8L368_FRAAD</name>
<dbReference type="eggNOG" id="COG4783">
    <property type="taxonomic scope" value="Bacteria"/>
</dbReference>
<reference evidence="2" key="1">
    <citation type="submission" date="2012-02" db="EMBL/GenBank/DDBJ databases">
        <title>The complete genome of Frateuria aurantia DSM 6220.</title>
        <authorList>
            <consortium name="US DOE Joint Genome Institute (JGI-PGF)"/>
            <person name="Lucas S."/>
            <person name="Copeland A."/>
            <person name="Lapidus A."/>
            <person name="Glavina del Rio T."/>
            <person name="Dalin E."/>
            <person name="Tice H."/>
            <person name="Bruce D."/>
            <person name="Goodwin L."/>
            <person name="Pitluck S."/>
            <person name="Peters L."/>
            <person name="Ovchinnikova G."/>
            <person name="Teshima H."/>
            <person name="Kyrpides N."/>
            <person name="Mavromatis K."/>
            <person name="Ivanova N."/>
            <person name="Brettin T."/>
            <person name="Detter J.C."/>
            <person name="Han C."/>
            <person name="Larimer F."/>
            <person name="Land M."/>
            <person name="Hauser L."/>
            <person name="Markowitz V."/>
            <person name="Cheng J.-F."/>
            <person name="Hugenholtz P."/>
            <person name="Woyke T."/>
            <person name="Wu D."/>
            <person name="Brambilla E."/>
            <person name="Klenk H.-P."/>
            <person name="Eisen J.A."/>
        </authorList>
    </citation>
    <scope>NUCLEOTIDE SEQUENCE</scope>
    <source>
        <strain evidence="2">DSM 6220</strain>
    </source>
</reference>
<dbReference type="AlphaFoldDB" id="H8L368"/>
<dbReference type="PROSITE" id="PS51257">
    <property type="entry name" value="PROKAR_LIPOPROTEIN"/>
    <property type="match status" value="1"/>
</dbReference>
<accession>H8L368</accession>
<dbReference type="KEGG" id="fau:Fraau_1043"/>
<evidence type="ECO:0000313" key="2">
    <source>
        <dbReference type="EMBL" id="AFC85504.1"/>
    </source>
</evidence>
<dbReference type="OrthoDB" id="9151236at2"/>
<feature type="region of interest" description="Disordered" evidence="1">
    <location>
        <begin position="44"/>
        <end position="68"/>
    </location>
</feature>
<sequence length="204" mass="22424">MRHNKRSWWPLGGCAGLGWLLIGACTVVSAAPFVVVSNEGLSRAEAADQADRRPGPSGIDWSRITPRDQGRRRAVMQWLARGEIRTGQDYFNAAVIMQHGDSLKDARMALAFATLAAQLDPVRVEARQMTAMSWERLLEDQGQPQWYGTQFVRSARTGAWELYPVQPGAISEQQRIALGLPSLAEDHAHLAAINARSKPSTAGH</sequence>
<keyword evidence="3" id="KW-1185">Reference proteome</keyword>
<dbReference type="EMBL" id="CP003350">
    <property type="protein sequence ID" value="AFC85504.1"/>
    <property type="molecule type" value="Genomic_DNA"/>
</dbReference>
<gene>
    <name evidence="2" type="ordered locus">Fraau_1043</name>
</gene>
<protein>
    <submittedName>
        <fullName evidence="2">Uncharacterized protein</fullName>
    </submittedName>
</protein>
<dbReference type="Proteomes" id="UP000005234">
    <property type="component" value="Chromosome"/>
</dbReference>
<evidence type="ECO:0000313" key="3">
    <source>
        <dbReference type="Proteomes" id="UP000005234"/>
    </source>
</evidence>
<feature type="compositionally biased region" description="Basic and acidic residues" evidence="1">
    <location>
        <begin position="45"/>
        <end position="54"/>
    </location>
</feature>
<proteinExistence type="predicted"/>
<organism evidence="2 3">
    <name type="scientific">Frateuria aurantia (strain ATCC 33424 / DSM 6220 / KCTC 2777 / LMG 1558 / NBRC 3245 / NCIMB 13370)</name>
    <name type="common">Acetobacter aurantius</name>
    <dbReference type="NCBI Taxonomy" id="767434"/>
    <lineage>
        <taxon>Bacteria</taxon>
        <taxon>Pseudomonadati</taxon>
        <taxon>Pseudomonadota</taxon>
        <taxon>Gammaproteobacteria</taxon>
        <taxon>Lysobacterales</taxon>
        <taxon>Rhodanobacteraceae</taxon>
        <taxon>Frateuria</taxon>
    </lineage>
</organism>
<dbReference type="RefSeq" id="WP_014402510.1">
    <property type="nucleotide sequence ID" value="NC_017033.1"/>
</dbReference>
<dbReference type="HOGENOM" id="CLU_1523925_0_0_6"/>